<organism evidence="4 5">
    <name type="scientific">Thermochromatium tepidum ATCC 43061</name>
    <dbReference type="NCBI Taxonomy" id="316276"/>
    <lineage>
        <taxon>Bacteria</taxon>
        <taxon>Pseudomonadati</taxon>
        <taxon>Pseudomonadota</taxon>
        <taxon>Gammaproteobacteria</taxon>
        <taxon>Chromatiales</taxon>
        <taxon>Chromatiaceae</taxon>
        <taxon>Thermochromatium</taxon>
    </lineage>
</organism>
<dbReference type="EMBL" id="CP039268">
    <property type="protein sequence ID" value="QGU32481.1"/>
    <property type="molecule type" value="Genomic_DNA"/>
</dbReference>
<dbReference type="Gene3D" id="3.30.70.270">
    <property type="match status" value="1"/>
</dbReference>
<dbReference type="Pfam" id="PF07793">
    <property type="entry name" value="DUF1631"/>
    <property type="match status" value="2"/>
</dbReference>
<evidence type="ECO:0000259" key="3">
    <source>
        <dbReference type="PROSITE" id="PS50887"/>
    </source>
</evidence>
<dbReference type="SUPFAM" id="SSF55073">
    <property type="entry name" value="Nucleotide cyclase"/>
    <property type="match status" value="1"/>
</dbReference>
<name>A0A6I6DY17_THETI</name>
<dbReference type="Gene3D" id="2.40.10.220">
    <property type="entry name" value="predicted glycosyltransferase like domains"/>
    <property type="match status" value="1"/>
</dbReference>
<dbReference type="PANTHER" id="PTHR33121">
    <property type="entry name" value="CYCLIC DI-GMP PHOSPHODIESTERASE PDEF"/>
    <property type="match status" value="1"/>
</dbReference>
<dbReference type="PANTHER" id="PTHR33121:SF23">
    <property type="entry name" value="CYCLIC DI-GMP PHOSPHODIESTERASE PDEB"/>
    <property type="match status" value="1"/>
</dbReference>
<dbReference type="Pfam" id="PF00990">
    <property type="entry name" value="GGDEF"/>
    <property type="match status" value="1"/>
</dbReference>
<dbReference type="SMART" id="SM00052">
    <property type="entry name" value="EAL"/>
    <property type="match status" value="1"/>
</dbReference>
<dbReference type="SUPFAM" id="SSF141868">
    <property type="entry name" value="EAL domain-like"/>
    <property type="match status" value="1"/>
</dbReference>
<dbReference type="InterPro" id="IPR001633">
    <property type="entry name" value="EAL_dom"/>
</dbReference>
<dbReference type="NCBIfam" id="TIGR00254">
    <property type="entry name" value="GGDEF"/>
    <property type="match status" value="1"/>
</dbReference>
<dbReference type="InterPro" id="IPR029787">
    <property type="entry name" value="Nucleotide_cyclase"/>
</dbReference>
<dbReference type="PROSITE" id="PS50883">
    <property type="entry name" value="EAL"/>
    <property type="match status" value="1"/>
</dbReference>
<dbReference type="SUPFAM" id="SSF141371">
    <property type="entry name" value="PilZ domain-like"/>
    <property type="match status" value="1"/>
</dbReference>
<feature type="region of interest" description="Disordered" evidence="1">
    <location>
        <begin position="1215"/>
        <end position="1279"/>
    </location>
</feature>
<dbReference type="InterPro" id="IPR050706">
    <property type="entry name" value="Cyclic-di-GMP_PDE-like"/>
</dbReference>
<dbReference type="GO" id="GO:0071111">
    <property type="term" value="F:cyclic-guanylate-specific phosphodiesterase activity"/>
    <property type="evidence" value="ECO:0007669"/>
    <property type="project" value="InterPro"/>
</dbReference>
<dbReference type="KEGG" id="ttp:E6P07_05475"/>
<feature type="region of interest" description="Disordered" evidence="1">
    <location>
        <begin position="328"/>
        <end position="393"/>
    </location>
</feature>
<dbReference type="PROSITE" id="PS50887">
    <property type="entry name" value="GGDEF"/>
    <property type="match status" value="1"/>
</dbReference>
<evidence type="ECO:0000313" key="4">
    <source>
        <dbReference type="EMBL" id="QGU32481.1"/>
    </source>
</evidence>
<evidence type="ECO:0000313" key="5">
    <source>
        <dbReference type="Proteomes" id="UP000426424"/>
    </source>
</evidence>
<feature type="compositionally biased region" description="Pro residues" evidence="1">
    <location>
        <begin position="383"/>
        <end position="392"/>
    </location>
</feature>
<dbReference type="Gene3D" id="3.20.20.450">
    <property type="entry name" value="EAL domain"/>
    <property type="match status" value="1"/>
</dbReference>
<feature type="compositionally biased region" description="Basic and acidic residues" evidence="1">
    <location>
        <begin position="1394"/>
        <end position="1407"/>
    </location>
</feature>
<dbReference type="CDD" id="cd01949">
    <property type="entry name" value="GGDEF"/>
    <property type="match status" value="1"/>
</dbReference>
<sequence length="1407" mass="154619">MAISQGYGRERRVNARYRVDLAAELRHPQGQVIHGRVRDICAGGLFLELASDQISDDLRPSQAYRLDIALPDDPRAAGALAEVVRTTPYGLGLRFTTLLEDTADRLGRFIHQAATTAIDEHRNQLDHQALGLLRALSKERLPEIFDQWIGHLLEALLEYSEHAESDVHRSLAASEAGLLIQALQSGRLASQVHEVIQESLVAPTPTPDPHDQNKGRIELALLDQEVFENWLVKSELSTRLEQELSELLGMLRSQATPLSGQPLWPIEPERLLDVLEGLLGQVGVSDTILRIGLRSGGHRIADALAAFYRALSLDWSHLGLTASKPGVQTLQAPHPEVGPSADPGDGFVPPSDLTPEPPAPPEPTTTPQSPARPNPMPDQRAPGPLPAEPTPAPQDLRVRELFDALRAQALQPSRPAPIQHGVQHPPLDSGRLDLPWTQGRVDLTDRLITEILSDQSTPKTLKTVLERIPAHLLSMALTHPGALLDERHPLTVLLDQVEQLARLLPNGARDDPERQQEFEQLVERLVATEPGDLPALEVLSEQMRGLKAHLEHLSRTNHAHWISLCNIRERHRQAREGVRQRINSLLDGLYIHPVVTEILDRGWRSLLEMVGITAGVDSPRWRRHWRTLWQLHLDTGGEALAHRGAIELSRQEVLLEEILDGLGAAGLTAEEHAELTERVHQALKQVRAGQVAPGLHQPFRPLLPDPEDGPDTVDETIAEADWNAAIARIDALPIGTLLWTQERAGPMALCLIWRSPDGSRLGLSDPLGKRLTSLRRSRLARRLLRQRLVIDRPPPTGSVQRATTAALERMESQIHEHDLPDPLTGLASQRQLKLALIRVLTQADPNVQPYALGILELDRLAILTFQYGSDTGEQILKYAADQLRLHLAHNQCLASLGNGRFGVLIGIRDHDEARGLGERLRLSLNAIPIQIQSVTQGLSWSLGFSLIEDRRQPPEHYLSTANLACLAAQRQGGDRVILFRDEDPVIHKQLEQMRICAQTAEAIRSGRIRLRFQIIAALTELEDGQEPVAHHSEILLSVYDERHRPLPLGDFIAAAEALNMMQILDRQVIETTLRWLNAHPGLEGPLGSVAVNVSGQTIGEADFVAWVSQRLEHWAIPPRRLGFEVTETAAITDLKRAAANLEHLRALGCPIYLDDFGVGLSSYGVTVQVPHKRVSDPGLRTGRTADNKRHGKTARSCWPDARGERRTHSCAVGLGHRVAPGSRPADSGSDPAAGGSRPSARADGEEQPQLEHSILGRRLEEDEVDAQAGKPTAWRSAGSFRFDAQASGAARSRGGSSTARGMRRLRRIAHGAGHDRNPPGLRSAAGDNGSDRAPDSRAALHLRQTAPQRIPARGHGPGSIWPRRQGAGGLSDAAPHAARGAHRQRPCRPVWCADLDRHGSGHDRGGE</sequence>
<feature type="domain" description="EAL" evidence="2">
    <location>
        <begin position="992"/>
        <end position="1272"/>
    </location>
</feature>
<accession>A0A6I6DY17</accession>
<gene>
    <name evidence="4" type="ORF">E6P07_05475</name>
</gene>
<dbReference type="InterPro" id="IPR043128">
    <property type="entry name" value="Rev_trsase/Diguanyl_cyclase"/>
</dbReference>
<feature type="compositionally biased region" description="Pro residues" evidence="1">
    <location>
        <begin position="355"/>
        <end position="376"/>
    </location>
</feature>
<dbReference type="Pfam" id="PF00563">
    <property type="entry name" value="EAL"/>
    <property type="match status" value="1"/>
</dbReference>
<dbReference type="InterPro" id="IPR009875">
    <property type="entry name" value="PilZ_domain"/>
</dbReference>
<proteinExistence type="predicted"/>
<dbReference type="InterPro" id="IPR000160">
    <property type="entry name" value="GGDEF_dom"/>
</dbReference>
<dbReference type="GO" id="GO:0035438">
    <property type="term" value="F:cyclic-di-GMP binding"/>
    <property type="evidence" value="ECO:0007669"/>
    <property type="project" value="InterPro"/>
</dbReference>
<evidence type="ECO:0000256" key="1">
    <source>
        <dbReference type="SAM" id="MobiDB-lite"/>
    </source>
</evidence>
<dbReference type="SMART" id="SM00267">
    <property type="entry name" value="GGDEF"/>
    <property type="match status" value="1"/>
</dbReference>
<evidence type="ECO:0000259" key="2">
    <source>
        <dbReference type="PROSITE" id="PS50883"/>
    </source>
</evidence>
<feature type="region of interest" description="Disordered" evidence="1">
    <location>
        <begin position="1173"/>
        <end position="1202"/>
    </location>
</feature>
<dbReference type="Pfam" id="PF07238">
    <property type="entry name" value="PilZ"/>
    <property type="match status" value="1"/>
</dbReference>
<keyword evidence="5" id="KW-1185">Reference proteome</keyword>
<feature type="domain" description="GGDEF" evidence="3">
    <location>
        <begin position="848"/>
        <end position="981"/>
    </location>
</feature>
<dbReference type="CDD" id="cd01948">
    <property type="entry name" value="EAL"/>
    <property type="match status" value="1"/>
</dbReference>
<dbReference type="InterPro" id="IPR012434">
    <property type="entry name" value="DUF1631"/>
</dbReference>
<feature type="region of interest" description="Disordered" evidence="1">
    <location>
        <begin position="1309"/>
        <end position="1407"/>
    </location>
</feature>
<dbReference type="InterPro" id="IPR035919">
    <property type="entry name" value="EAL_sf"/>
</dbReference>
<dbReference type="OrthoDB" id="9787514at2"/>
<protein>
    <submittedName>
        <fullName evidence="4">DUF1631 family protein</fullName>
    </submittedName>
</protein>
<dbReference type="Proteomes" id="UP000426424">
    <property type="component" value="Chromosome"/>
</dbReference>
<reference evidence="4 5" key="1">
    <citation type="submission" date="2019-12" db="EMBL/GenBank/DDBJ databases">
        <title>The complete genome of the thermophilic, anoxygenic phototrophic gammaproteobacterium Thermochromatium tepidum.</title>
        <authorList>
            <person name="Sattley W.M."/>
            <person name="Swingley W.D."/>
            <person name="Burchell B.M."/>
            <person name="Gurbani S.A."/>
            <person name="Kujawa C.M."/>
            <person name="Nuccio D.A."/>
            <person name="Schladweiler J."/>
            <person name="Shaffer K.N."/>
            <person name="Stokes L.M."/>
            <person name="Touchman J.W."/>
            <person name="Blankenship R.E."/>
            <person name="Madigan M.T."/>
        </authorList>
    </citation>
    <scope>NUCLEOTIDE SEQUENCE [LARGE SCALE GENOMIC DNA]</scope>
    <source>
        <strain evidence="4 5">ATCC 43061</strain>
    </source>
</reference>